<dbReference type="InterPro" id="IPR011598">
    <property type="entry name" value="bHLH_dom"/>
</dbReference>
<dbReference type="GO" id="GO:0043565">
    <property type="term" value="F:sequence-specific DNA binding"/>
    <property type="evidence" value="ECO:0007669"/>
    <property type="project" value="TreeGrafter"/>
</dbReference>
<protein>
    <submittedName>
        <fullName evidence="9">Transcription factor ABORTED MICROSPORES</fullName>
    </submittedName>
</protein>
<dbReference type="EMBL" id="KZ451885">
    <property type="protein sequence ID" value="PKA66829.1"/>
    <property type="molecule type" value="Genomic_DNA"/>
</dbReference>
<name>A0A2I0BGA8_9ASPA</name>
<evidence type="ECO:0000256" key="1">
    <source>
        <dbReference type="ARBA" id="ARBA00004123"/>
    </source>
</evidence>
<dbReference type="InterPro" id="IPR036638">
    <property type="entry name" value="HLH_DNA-bd_sf"/>
</dbReference>
<evidence type="ECO:0000256" key="5">
    <source>
        <dbReference type="ARBA" id="ARBA00023242"/>
    </source>
</evidence>
<comment type="similarity">
    <text evidence="2">Belongs to the bHLH protein family.</text>
</comment>
<dbReference type="InterPro" id="IPR002912">
    <property type="entry name" value="ACT_dom"/>
</dbReference>
<feature type="region of interest" description="Disordered" evidence="6">
    <location>
        <begin position="329"/>
        <end position="391"/>
    </location>
</feature>
<evidence type="ECO:0000259" key="7">
    <source>
        <dbReference type="PROSITE" id="PS50888"/>
    </source>
</evidence>
<feature type="compositionally biased region" description="Basic and acidic residues" evidence="6">
    <location>
        <begin position="382"/>
        <end position="391"/>
    </location>
</feature>
<dbReference type="InterPro" id="IPR054502">
    <property type="entry name" value="bHLH-TF_ACT-like_plant"/>
</dbReference>
<sequence length="512" mass="56546">MGCCCGGRGEGMKNGEPCRDVMFLHQRSKACEELSQFPSSIPLDSSLAYLPSFRNHAEVLVSNQPTWNIINSSSHETDGEKTRVLVPMHGVFLVELFSWKHMEEERSTIEFVMSQCNPPSYESMSLVSGAGDYHDVDGCGYSHPNLHQPEPTADDFPPWVPPPPPPAVDPQNLPWDSSSDQFRLYSSSLNLFDGSIADSLVVSGKPTVENDVSDLTAYQQSLMSGGESSAMTREAAGGSAMDSGAIECSDHGEEEDYQRTTTGRGVKRGAPSKNLHAERSRRKKLNGRLYTLRALVPNISKMDRASILGDAIDYVMELLKQIKDLQDELEENGHPPDHEADDEAAKQNGSNNVSNCQTEVSRPPPLASRKTEHNNLSGEHSGGGDDKGPQMEPHVEVKAVEGNEFFLKVFCEQRPGGFVRLMEAMSSLGLEVTNANVTTSTNLVLNVFRVEKRDNEGVQAEQVRDSLLEVTRDVRAEWPQMVSAGESFAGDHFHHHHHHHRSLRHELHLSAN</sequence>
<dbReference type="InterPro" id="IPR045865">
    <property type="entry name" value="ACT-like_dom_sf"/>
</dbReference>
<dbReference type="PROSITE" id="PS50888">
    <property type="entry name" value="BHLH"/>
    <property type="match status" value="1"/>
</dbReference>
<dbReference type="PROSITE" id="PS51671">
    <property type="entry name" value="ACT"/>
    <property type="match status" value="1"/>
</dbReference>
<feature type="compositionally biased region" description="Polar residues" evidence="6">
    <location>
        <begin position="347"/>
        <end position="360"/>
    </location>
</feature>
<dbReference type="CDD" id="cd04873">
    <property type="entry name" value="ACT_UUR-ACR-like"/>
    <property type="match status" value="1"/>
</dbReference>
<dbReference type="Pfam" id="PF22754">
    <property type="entry name" value="bHLH-TF_ACT-like_plant"/>
    <property type="match status" value="1"/>
</dbReference>
<dbReference type="OrthoDB" id="1890947at2759"/>
<comment type="subcellular location">
    <subcellularLocation>
        <location evidence="1">Nucleus</location>
    </subcellularLocation>
</comment>
<dbReference type="GO" id="GO:0046983">
    <property type="term" value="F:protein dimerization activity"/>
    <property type="evidence" value="ECO:0007669"/>
    <property type="project" value="InterPro"/>
</dbReference>
<gene>
    <name evidence="9" type="primary">AMS</name>
    <name evidence="9" type="ORF">AXF42_Ash003486</name>
</gene>
<dbReference type="Gene3D" id="4.10.280.10">
    <property type="entry name" value="Helix-loop-helix DNA-binding domain"/>
    <property type="match status" value="1"/>
</dbReference>
<proteinExistence type="inferred from homology"/>
<dbReference type="SMART" id="SM00353">
    <property type="entry name" value="HLH"/>
    <property type="match status" value="1"/>
</dbReference>
<feature type="compositionally biased region" description="Basic residues" evidence="6">
    <location>
        <begin position="493"/>
        <end position="503"/>
    </location>
</feature>
<keyword evidence="3" id="KW-0805">Transcription regulation</keyword>
<dbReference type="Pfam" id="PF00010">
    <property type="entry name" value="HLH"/>
    <property type="match status" value="1"/>
</dbReference>
<dbReference type="AlphaFoldDB" id="A0A2I0BGA8"/>
<feature type="domain" description="ACT" evidence="8">
    <location>
        <begin position="406"/>
        <end position="481"/>
    </location>
</feature>
<feature type="region of interest" description="Disordered" evidence="6">
    <location>
        <begin position="249"/>
        <end position="282"/>
    </location>
</feature>
<dbReference type="PANTHER" id="PTHR31945">
    <property type="entry name" value="TRANSCRIPTION FACTOR SCREAM2-RELATED"/>
    <property type="match status" value="1"/>
</dbReference>
<dbReference type="SUPFAM" id="SSF47459">
    <property type="entry name" value="HLH, helix-loop-helix DNA-binding domain"/>
    <property type="match status" value="1"/>
</dbReference>
<evidence type="ECO:0000313" key="10">
    <source>
        <dbReference type="Proteomes" id="UP000236161"/>
    </source>
</evidence>
<dbReference type="SUPFAM" id="SSF55021">
    <property type="entry name" value="ACT-like"/>
    <property type="match status" value="1"/>
</dbReference>
<dbReference type="GO" id="GO:0003700">
    <property type="term" value="F:DNA-binding transcription factor activity"/>
    <property type="evidence" value="ECO:0007669"/>
    <property type="project" value="TreeGrafter"/>
</dbReference>
<feature type="region of interest" description="Disordered" evidence="6">
    <location>
        <begin position="492"/>
        <end position="512"/>
    </location>
</feature>
<feature type="compositionally biased region" description="Basic and acidic residues" evidence="6">
    <location>
        <begin position="329"/>
        <end position="338"/>
    </location>
</feature>
<reference evidence="9 10" key="1">
    <citation type="journal article" date="2017" name="Nature">
        <title>The Apostasia genome and the evolution of orchids.</title>
        <authorList>
            <person name="Zhang G.Q."/>
            <person name="Liu K.W."/>
            <person name="Li Z."/>
            <person name="Lohaus R."/>
            <person name="Hsiao Y.Y."/>
            <person name="Niu S.C."/>
            <person name="Wang J.Y."/>
            <person name="Lin Y.C."/>
            <person name="Xu Q."/>
            <person name="Chen L.J."/>
            <person name="Yoshida K."/>
            <person name="Fujiwara S."/>
            <person name="Wang Z.W."/>
            <person name="Zhang Y.Q."/>
            <person name="Mitsuda N."/>
            <person name="Wang M."/>
            <person name="Liu G.H."/>
            <person name="Pecoraro L."/>
            <person name="Huang H.X."/>
            <person name="Xiao X.J."/>
            <person name="Lin M."/>
            <person name="Wu X.Y."/>
            <person name="Wu W.L."/>
            <person name="Chen Y.Y."/>
            <person name="Chang S.B."/>
            <person name="Sakamoto S."/>
            <person name="Ohme-Takagi M."/>
            <person name="Yagi M."/>
            <person name="Zeng S.J."/>
            <person name="Shen C.Y."/>
            <person name="Yeh C.M."/>
            <person name="Luo Y.B."/>
            <person name="Tsai W.C."/>
            <person name="Van de Peer Y."/>
            <person name="Liu Z.J."/>
        </authorList>
    </citation>
    <scope>NUCLEOTIDE SEQUENCE [LARGE SCALE GENOMIC DNA]</scope>
    <source>
        <strain evidence="10">cv. Shenzhen</strain>
        <tissue evidence="9">Stem</tissue>
    </source>
</reference>
<evidence type="ECO:0000256" key="4">
    <source>
        <dbReference type="ARBA" id="ARBA00023163"/>
    </source>
</evidence>
<dbReference type="GO" id="GO:0005634">
    <property type="term" value="C:nucleus"/>
    <property type="evidence" value="ECO:0007669"/>
    <property type="project" value="UniProtKB-SubCell"/>
</dbReference>
<keyword evidence="10" id="KW-1185">Reference proteome</keyword>
<feature type="domain" description="BHLH" evidence="7">
    <location>
        <begin position="269"/>
        <end position="318"/>
    </location>
</feature>
<dbReference type="InterPro" id="IPR051358">
    <property type="entry name" value="TF_AMS/ICE1/BHLH6-like"/>
</dbReference>
<dbReference type="Proteomes" id="UP000236161">
    <property type="component" value="Unassembled WGS sequence"/>
</dbReference>
<evidence type="ECO:0000259" key="8">
    <source>
        <dbReference type="PROSITE" id="PS51671"/>
    </source>
</evidence>
<dbReference type="PANTHER" id="PTHR31945:SF11">
    <property type="entry name" value="TRANSCRIPTION FACTOR ABORTED MICROSPORES"/>
    <property type="match status" value="1"/>
</dbReference>
<evidence type="ECO:0000256" key="3">
    <source>
        <dbReference type="ARBA" id="ARBA00023015"/>
    </source>
</evidence>
<dbReference type="CDD" id="cd11443">
    <property type="entry name" value="bHLH_AtAMS_like"/>
    <property type="match status" value="1"/>
</dbReference>
<accession>A0A2I0BGA8</accession>
<organism evidence="9 10">
    <name type="scientific">Apostasia shenzhenica</name>
    <dbReference type="NCBI Taxonomy" id="1088818"/>
    <lineage>
        <taxon>Eukaryota</taxon>
        <taxon>Viridiplantae</taxon>
        <taxon>Streptophyta</taxon>
        <taxon>Embryophyta</taxon>
        <taxon>Tracheophyta</taxon>
        <taxon>Spermatophyta</taxon>
        <taxon>Magnoliopsida</taxon>
        <taxon>Liliopsida</taxon>
        <taxon>Asparagales</taxon>
        <taxon>Orchidaceae</taxon>
        <taxon>Apostasioideae</taxon>
        <taxon>Apostasia</taxon>
    </lineage>
</organism>
<evidence type="ECO:0000313" key="9">
    <source>
        <dbReference type="EMBL" id="PKA66829.1"/>
    </source>
</evidence>
<dbReference type="STRING" id="1088818.A0A2I0BGA8"/>
<evidence type="ECO:0000256" key="6">
    <source>
        <dbReference type="SAM" id="MobiDB-lite"/>
    </source>
</evidence>
<keyword evidence="5" id="KW-0539">Nucleus</keyword>
<keyword evidence="4" id="KW-0804">Transcription</keyword>
<evidence type="ECO:0000256" key="2">
    <source>
        <dbReference type="ARBA" id="ARBA00005510"/>
    </source>
</evidence>